<dbReference type="PROSITE" id="PS50011">
    <property type="entry name" value="PROTEIN_KINASE_DOM"/>
    <property type="match status" value="1"/>
</dbReference>
<dbReference type="GO" id="GO:0005524">
    <property type="term" value="F:ATP binding"/>
    <property type="evidence" value="ECO:0007669"/>
    <property type="project" value="UniProtKB-KW"/>
</dbReference>
<dbReference type="PANTHER" id="PTHR43671">
    <property type="entry name" value="SERINE/THREONINE-PROTEIN KINASE NEK"/>
    <property type="match status" value="1"/>
</dbReference>
<dbReference type="Gene3D" id="1.10.510.10">
    <property type="entry name" value="Transferase(Phosphotransferase) domain 1"/>
    <property type="match status" value="1"/>
</dbReference>
<evidence type="ECO:0000256" key="4">
    <source>
        <dbReference type="ARBA" id="ARBA00022777"/>
    </source>
</evidence>
<reference evidence="7" key="1">
    <citation type="submission" date="2021-01" db="EMBL/GenBank/DDBJ databases">
        <authorList>
            <person name="Corre E."/>
            <person name="Pelletier E."/>
            <person name="Niang G."/>
            <person name="Scheremetjew M."/>
            <person name="Finn R."/>
            <person name="Kale V."/>
            <person name="Holt S."/>
            <person name="Cochrane G."/>
            <person name="Meng A."/>
            <person name="Brown T."/>
            <person name="Cohen L."/>
        </authorList>
    </citation>
    <scope>NUCLEOTIDE SEQUENCE</scope>
    <source>
        <strain evidence="7">RCC1693</strain>
    </source>
</reference>
<evidence type="ECO:0000256" key="3">
    <source>
        <dbReference type="ARBA" id="ARBA00022741"/>
    </source>
</evidence>
<dbReference type="InterPro" id="IPR000719">
    <property type="entry name" value="Prot_kinase_dom"/>
</dbReference>
<evidence type="ECO:0000313" key="7">
    <source>
        <dbReference type="EMBL" id="CAD9442675.1"/>
    </source>
</evidence>
<name>A0A7S2D2Q5_9STRA</name>
<evidence type="ECO:0000256" key="2">
    <source>
        <dbReference type="ARBA" id="ARBA00022679"/>
    </source>
</evidence>
<sequence length="229" mass="25423">MANELDAQGHATGIVGSPAFYAPDMLNRRPYAPDKADLWSFGCVLLELVMGHIIFKNEWMPCYDRAMTSSLTSFLDSIRRALAVMLPEQGANTELLRAITSLLQIDPELRIKPGTLSMRFAKDLPVDTFGDNLVHRRTRESSTSGDNADEEQRRLVWGSSSAAAEAESPVGVNQMMDLTGGDSELGTWLPSLTSTSDRELELLTRDTDESVYEDQRRIQYSQTARDCGV</sequence>
<organism evidence="7">
    <name type="scientific">Florenciella parvula</name>
    <dbReference type="NCBI Taxonomy" id="236787"/>
    <lineage>
        <taxon>Eukaryota</taxon>
        <taxon>Sar</taxon>
        <taxon>Stramenopiles</taxon>
        <taxon>Ochrophyta</taxon>
        <taxon>Dictyochophyceae</taxon>
        <taxon>Florenciellales</taxon>
        <taxon>Florenciella</taxon>
    </lineage>
</organism>
<dbReference type="PANTHER" id="PTHR43671:SF13">
    <property type="entry name" value="SERINE_THREONINE-PROTEIN KINASE NEK2"/>
    <property type="match status" value="1"/>
</dbReference>
<evidence type="ECO:0000256" key="1">
    <source>
        <dbReference type="ARBA" id="ARBA00012513"/>
    </source>
</evidence>
<evidence type="ECO:0000259" key="6">
    <source>
        <dbReference type="PROSITE" id="PS50011"/>
    </source>
</evidence>
<dbReference type="InterPro" id="IPR011009">
    <property type="entry name" value="Kinase-like_dom_sf"/>
</dbReference>
<keyword evidence="5" id="KW-0067">ATP-binding</keyword>
<dbReference type="InterPro" id="IPR050660">
    <property type="entry name" value="NEK_Ser/Thr_kinase"/>
</dbReference>
<dbReference type="EC" id="2.7.11.1" evidence="1"/>
<gene>
    <name evidence="7" type="ORF">FPAR1323_LOCUS15184</name>
</gene>
<feature type="domain" description="Protein kinase" evidence="6">
    <location>
        <begin position="1"/>
        <end position="121"/>
    </location>
</feature>
<proteinExistence type="predicted"/>
<dbReference type="Pfam" id="PF00069">
    <property type="entry name" value="Pkinase"/>
    <property type="match status" value="1"/>
</dbReference>
<dbReference type="AlphaFoldDB" id="A0A7S2D2Q5"/>
<dbReference type="SUPFAM" id="SSF56112">
    <property type="entry name" value="Protein kinase-like (PK-like)"/>
    <property type="match status" value="1"/>
</dbReference>
<keyword evidence="4" id="KW-0418">Kinase</keyword>
<keyword evidence="3" id="KW-0547">Nucleotide-binding</keyword>
<evidence type="ECO:0000256" key="5">
    <source>
        <dbReference type="ARBA" id="ARBA00022840"/>
    </source>
</evidence>
<dbReference type="GO" id="GO:0004674">
    <property type="term" value="F:protein serine/threonine kinase activity"/>
    <property type="evidence" value="ECO:0007669"/>
    <property type="project" value="UniProtKB-EC"/>
</dbReference>
<keyword evidence="2" id="KW-0808">Transferase</keyword>
<dbReference type="EMBL" id="HBGT01029086">
    <property type="protein sequence ID" value="CAD9442675.1"/>
    <property type="molecule type" value="Transcribed_RNA"/>
</dbReference>
<accession>A0A7S2D2Q5</accession>
<protein>
    <recommendedName>
        <fullName evidence="1">non-specific serine/threonine protein kinase</fullName>
        <ecNumber evidence="1">2.7.11.1</ecNumber>
    </recommendedName>
</protein>